<dbReference type="InterPro" id="IPR021144">
    <property type="entry name" value="UPF0597"/>
</dbReference>
<dbReference type="Pfam" id="PF03313">
    <property type="entry name" value="SDH_alpha"/>
    <property type="match status" value="1"/>
</dbReference>
<dbReference type="PANTHER" id="PTHR30501">
    <property type="entry name" value="UPF0597 PROTEIN YHAM"/>
    <property type="match status" value="1"/>
</dbReference>
<dbReference type="AlphaFoldDB" id="A0A9D1UNV3"/>
<dbReference type="PANTHER" id="PTHR30501:SF2">
    <property type="entry name" value="UPF0597 PROTEIN YHAM"/>
    <property type="match status" value="1"/>
</dbReference>
<reference evidence="3" key="1">
    <citation type="journal article" date="2021" name="PeerJ">
        <title>Extensive microbial diversity within the chicken gut microbiome revealed by metagenomics and culture.</title>
        <authorList>
            <person name="Gilroy R."/>
            <person name="Ravi A."/>
            <person name="Getino M."/>
            <person name="Pursley I."/>
            <person name="Horton D.L."/>
            <person name="Alikhan N.F."/>
            <person name="Baker D."/>
            <person name="Gharbi K."/>
            <person name="Hall N."/>
            <person name="Watson M."/>
            <person name="Adriaenssens E.M."/>
            <person name="Foster-Nyarko E."/>
            <person name="Jarju S."/>
            <person name="Secka A."/>
            <person name="Antonio M."/>
            <person name="Oren A."/>
            <person name="Chaudhuri R.R."/>
            <person name="La Ragione R."/>
            <person name="Hildebrand F."/>
            <person name="Pallen M.J."/>
        </authorList>
    </citation>
    <scope>NUCLEOTIDE SEQUENCE</scope>
    <source>
        <strain evidence="3">ChiGjej6B6-1540</strain>
    </source>
</reference>
<dbReference type="EMBL" id="DXGA01000189">
    <property type="protein sequence ID" value="HIW94617.1"/>
    <property type="molecule type" value="Genomic_DNA"/>
</dbReference>
<proteinExistence type="inferred from homology"/>
<accession>A0A9D1UNV3</accession>
<evidence type="ECO:0000259" key="2">
    <source>
        <dbReference type="Pfam" id="PF03313"/>
    </source>
</evidence>
<dbReference type="Proteomes" id="UP000824192">
    <property type="component" value="Unassembled WGS sequence"/>
</dbReference>
<evidence type="ECO:0000313" key="4">
    <source>
        <dbReference type="Proteomes" id="UP000824192"/>
    </source>
</evidence>
<name>A0A9D1UNV3_9FIRM</name>
<gene>
    <name evidence="3" type="ORF">H9868_08800</name>
</gene>
<dbReference type="GO" id="GO:0080146">
    <property type="term" value="F:L-cysteine desulfhydrase activity"/>
    <property type="evidence" value="ECO:0007669"/>
    <property type="project" value="TreeGrafter"/>
</dbReference>
<sequence length="436" mass="45835">MNREDLIYRTYVRILEEELQPAMGCTEPVALAWAAAKVRQTLGCTPAFLRVAVSGNLMKNVKSVVVPNTGGLRGIESSVAAGASVGDADALLEVLSRVTEDQHQAIRDFLDTVPIRVEKLESPVPLDMELEAVSGGDKAVLRITGEHTNLVYLAKNDTVLVDRRNESPTEDKGDKADRSLLTVEDIVDFAQCVELDDVRPLLERQLSYNMAIAEEGLKGEYGAGVGATLMESGDSVDLKVRAMAAAGSDARMSGCGLPVVIVSGSGNQGITASVPVAVYAREKGYSEEQLLRALALSDLLTVHQKAYIGVLSAYCGAVSAGCAAAGAMAWLDGGGYDAVAHTVVNGLAMTAGIVCDGAKASCAGKIAMAVESGLLGYHMYQKGHQFWGGEGIVIRGVDNTIRNVGALAREGMKETDRKIVELMLEGLGGNSDSAGC</sequence>
<feature type="domain" description="Serine dehydratase-like alpha subunit" evidence="2">
    <location>
        <begin position="92"/>
        <end position="420"/>
    </location>
</feature>
<evidence type="ECO:0000256" key="1">
    <source>
        <dbReference type="HAMAP-Rule" id="MF_01845"/>
    </source>
</evidence>
<protein>
    <recommendedName>
        <fullName evidence="1">UPF0597 protein H9868_08800</fullName>
    </recommendedName>
</protein>
<keyword evidence="3" id="KW-0456">Lyase</keyword>
<dbReference type="PIRSF" id="PIRSF006054">
    <property type="entry name" value="UCP006054"/>
    <property type="match status" value="1"/>
</dbReference>
<dbReference type="HAMAP" id="MF_01845">
    <property type="entry name" value="UPF0597"/>
    <property type="match status" value="1"/>
</dbReference>
<comment type="similarity">
    <text evidence="1">Belongs to the UPF0597 family.</text>
</comment>
<dbReference type="InterPro" id="IPR005130">
    <property type="entry name" value="Ser_deHydtase-like_asu"/>
</dbReference>
<organism evidence="3 4">
    <name type="scientific">Candidatus Flavonifractor merdipullorum</name>
    <dbReference type="NCBI Taxonomy" id="2838590"/>
    <lineage>
        <taxon>Bacteria</taxon>
        <taxon>Bacillati</taxon>
        <taxon>Bacillota</taxon>
        <taxon>Clostridia</taxon>
        <taxon>Eubacteriales</taxon>
        <taxon>Oscillospiraceae</taxon>
        <taxon>Flavonifractor</taxon>
    </lineage>
</organism>
<dbReference type="GO" id="GO:0019450">
    <property type="term" value="P:L-cysteine catabolic process to pyruvate"/>
    <property type="evidence" value="ECO:0007669"/>
    <property type="project" value="TreeGrafter"/>
</dbReference>
<evidence type="ECO:0000313" key="3">
    <source>
        <dbReference type="EMBL" id="HIW94617.1"/>
    </source>
</evidence>
<comment type="caution">
    <text evidence="3">The sequence shown here is derived from an EMBL/GenBank/DDBJ whole genome shotgun (WGS) entry which is preliminary data.</text>
</comment>
<reference evidence="3" key="2">
    <citation type="submission" date="2021-04" db="EMBL/GenBank/DDBJ databases">
        <authorList>
            <person name="Gilroy R."/>
        </authorList>
    </citation>
    <scope>NUCLEOTIDE SEQUENCE</scope>
    <source>
        <strain evidence="3">ChiGjej6B6-1540</strain>
    </source>
</reference>